<dbReference type="SUPFAM" id="SSF52540">
    <property type="entry name" value="P-loop containing nucleoside triphosphate hydrolases"/>
    <property type="match status" value="1"/>
</dbReference>
<evidence type="ECO:0000313" key="7">
    <source>
        <dbReference type="Proteomes" id="UP001244552"/>
    </source>
</evidence>
<dbReference type="InterPro" id="IPR050166">
    <property type="entry name" value="ABC_transporter_ATP-bind"/>
</dbReference>
<organism evidence="6 7">
    <name type="scientific">Azospirillum picis</name>
    <dbReference type="NCBI Taxonomy" id="488438"/>
    <lineage>
        <taxon>Bacteria</taxon>
        <taxon>Pseudomonadati</taxon>
        <taxon>Pseudomonadota</taxon>
        <taxon>Alphaproteobacteria</taxon>
        <taxon>Rhodospirillales</taxon>
        <taxon>Azospirillaceae</taxon>
        <taxon>Azospirillum</taxon>
    </lineage>
</organism>
<evidence type="ECO:0000259" key="5">
    <source>
        <dbReference type="PROSITE" id="PS50893"/>
    </source>
</evidence>
<keyword evidence="2" id="KW-0813">Transport</keyword>
<dbReference type="InterPro" id="IPR003439">
    <property type="entry name" value="ABC_transporter-like_ATP-bd"/>
</dbReference>
<evidence type="ECO:0000256" key="3">
    <source>
        <dbReference type="ARBA" id="ARBA00022741"/>
    </source>
</evidence>
<dbReference type="Pfam" id="PF00005">
    <property type="entry name" value="ABC_tran"/>
    <property type="match status" value="1"/>
</dbReference>
<proteinExistence type="inferred from homology"/>
<keyword evidence="4 6" id="KW-0067">ATP-binding</keyword>
<dbReference type="InterPro" id="IPR027417">
    <property type="entry name" value="P-loop_NTPase"/>
</dbReference>
<comment type="caution">
    <text evidence="6">The sequence shown here is derived from an EMBL/GenBank/DDBJ whole genome shotgun (WGS) entry which is preliminary data.</text>
</comment>
<dbReference type="SMART" id="SM00382">
    <property type="entry name" value="AAA"/>
    <property type="match status" value="1"/>
</dbReference>
<sequence>MAEPPDVLIRLDGVGKDYGGGVSALLPTSLAVGGGEFLVLLGPSGCGKTTLLRMIAGLLPPSSGGILISGEPLWSSGGRCRKALLCRLGLVLQDANLFPWLTAEENVLLPLELRGGSERGRRTARAQAMLALAGAGDLGSRLPHELSGGQRQRVAIARALSCDPDILLMDEPFAALDAISREALDLELQKLWLETGKTIILVTHSIAEAAFLADRVVLFAPRPGRIAELVELRFPRPREPELMFTPEFQQVVRHLHERMSALMGQA</sequence>
<dbReference type="GO" id="GO:0005524">
    <property type="term" value="F:ATP binding"/>
    <property type="evidence" value="ECO:0007669"/>
    <property type="project" value="UniProtKB-KW"/>
</dbReference>
<keyword evidence="3" id="KW-0547">Nucleotide-binding</keyword>
<evidence type="ECO:0000256" key="1">
    <source>
        <dbReference type="ARBA" id="ARBA00005417"/>
    </source>
</evidence>
<dbReference type="RefSeq" id="WP_209984998.1">
    <property type="nucleotide sequence ID" value="NZ_JAGINO010000015.1"/>
</dbReference>
<dbReference type="InterPro" id="IPR003593">
    <property type="entry name" value="AAA+_ATPase"/>
</dbReference>
<protein>
    <submittedName>
        <fullName evidence="6">NitT/TauT family transport system ATP-binding protein</fullName>
    </submittedName>
</protein>
<dbReference type="PROSITE" id="PS00211">
    <property type="entry name" value="ABC_TRANSPORTER_1"/>
    <property type="match status" value="1"/>
</dbReference>
<dbReference type="PROSITE" id="PS50893">
    <property type="entry name" value="ABC_TRANSPORTER_2"/>
    <property type="match status" value="1"/>
</dbReference>
<dbReference type="PANTHER" id="PTHR42788:SF13">
    <property type="entry name" value="ALIPHATIC SULFONATES IMPORT ATP-BINDING PROTEIN SSUB"/>
    <property type="match status" value="1"/>
</dbReference>
<dbReference type="Gene3D" id="3.40.50.300">
    <property type="entry name" value="P-loop containing nucleotide triphosphate hydrolases"/>
    <property type="match status" value="1"/>
</dbReference>
<dbReference type="PANTHER" id="PTHR42788">
    <property type="entry name" value="TAURINE IMPORT ATP-BINDING PROTEIN-RELATED"/>
    <property type="match status" value="1"/>
</dbReference>
<evidence type="ECO:0000256" key="2">
    <source>
        <dbReference type="ARBA" id="ARBA00022448"/>
    </source>
</evidence>
<evidence type="ECO:0000313" key="6">
    <source>
        <dbReference type="EMBL" id="MDQ0534803.1"/>
    </source>
</evidence>
<comment type="similarity">
    <text evidence="1">Belongs to the ABC transporter superfamily.</text>
</comment>
<name>A0ABU0MMV3_9PROT</name>
<dbReference type="CDD" id="cd03293">
    <property type="entry name" value="ABC_NrtD_SsuB_transporters"/>
    <property type="match status" value="1"/>
</dbReference>
<dbReference type="InterPro" id="IPR017871">
    <property type="entry name" value="ABC_transporter-like_CS"/>
</dbReference>
<dbReference type="Proteomes" id="UP001244552">
    <property type="component" value="Unassembled WGS sequence"/>
</dbReference>
<keyword evidence="7" id="KW-1185">Reference proteome</keyword>
<feature type="domain" description="ABC transporter" evidence="5">
    <location>
        <begin position="9"/>
        <end position="246"/>
    </location>
</feature>
<reference evidence="6 7" key="1">
    <citation type="submission" date="2023-07" db="EMBL/GenBank/DDBJ databases">
        <title>Genomic Encyclopedia of Type Strains, Phase IV (KMG-IV): sequencing the most valuable type-strain genomes for metagenomic binning, comparative biology and taxonomic classification.</title>
        <authorList>
            <person name="Goeker M."/>
        </authorList>
    </citation>
    <scope>NUCLEOTIDE SEQUENCE [LARGE SCALE GENOMIC DNA]</scope>
    <source>
        <strain evidence="6 7">DSM 19922</strain>
    </source>
</reference>
<gene>
    <name evidence="6" type="ORF">QO018_003680</name>
</gene>
<accession>A0ABU0MMV3</accession>
<dbReference type="EMBL" id="JAUSVU010000014">
    <property type="protein sequence ID" value="MDQ0534803.1"/>
    <property type="molecule type" value="Genomic_DNA"/>
</dbReference>
<evidence type="ECO:0000256" key="4">
    <source>
        <dbReference type="ARBA" id="ARBA00022840"/>
    </source>
</evidence>